<dbReference type="AlphaFoldDB" id="A0A0S4J9V4"/>
<name>A0A0S4J9V4_BODSA</name>
<protein>
    <submittedName>
        <fullName evidence="3">Uncharacterized protein</fullName>
    </submittedName>
</protein>
<evidence type="ECO:0000313" key="3">
    <source>
        <dbReference type="EMBL" id="CUG88181.1"/>
    </source>
</evidence>
<feature type="region of interest" description="Disordered" evidence="2">
    <location>
        <begin position="1"/>
        <end position="58"/>
    </location>
</feature>
<keyword evidence="4" id="KW-1185">Reference proteome</keyword>
<feature type="compositionally biased region" description="Low complexity" evidence="2">
    <location>
        <begin position="28"/>
        <end position="53"/>
    </location>
</feature>
<keyword evidence="1" id="KW-0175">Coiled coil</keyword>
<dbReference type="EMBL" id="CYKH01001621">
    <property type="protein sequence ID" value="CUG88181.1"/>
    <property type="molecule type" value="Genomic_DNA"/>
</dbReference>
<gene>
    <name evidence="3" type="ORF">BSAL_14045</name>
</gene>
<evidence type="ECO:0000256" key="1">
    <source>
        <dbReference type="SAM" id="Coils"/>
    </source>
</evidence>
<feature type="region of interest" description="Disordered" evidence="2">
    <location>
        <begin position="154"/>
        <end position="194"/>
    </location>
</feature>
<dbReference type="Proteomes" id="UP000051952">
    <property type="component" value="Unassembled WGS sequence"/>
</dbReference>
<dbReference type="VEuPathDB" id="TriTrypDB:BSAL_14045"/>
<dbReference type="OMA" id="EAQHSLM"/>
<organism evidence="3 4">
    <name type="scientific">Bodo saltans</name>
    <name type="common">Flagellated protozoan</name>
    <dbReference type="NCBI Taxonomy" id="75058"/>
    <lineage>
        <taxon>Eukaryota</taxon>
        <taxon>Discoba</taxon>
        <taxon>Euglenozoa</taxon>
        <taxon>Kinetoplastea</taxon>
        <taxon>Metakinetoplastina</taxon>
        <taxon>Eubodonida</taxon>
        <taxon>Bodonidae</taxon>
        <taxon>Bodo</taxon>
    </lineage>
</organism>
<feature type="compositionally biased region" description="Polar residues" evidence="2">
    <location>
        <begin position="174"/>
        <end position="186"/>
    </location>
</feature>
<proteinExistence type="predicted"/>
<evidence type="ECO:0000256" key="2">
    <source>
        <dbReference type="SAM" id="MobiDB-lite"/>
    </source>
</evidence>
<feature type="coiled-coil region" evidence="1">
    <location>
        <begin position="273"/>
        <end position="307"/>
    </location>
</feature>
<reference evidence="4" key="1">
    <citation type="submission" date="2015-09" db="EMBL/GenBank/DDBJ databases">
        <authorList>
            <consortium name="Pathogen Informatics"/>
        </authorList>
    </citation>
    <scope>NUCLEOTIDE SEQUENCE [LARGE SCALE GENOMIC DNA]</scope>
    <source>
        <strain evidence="4">Lake Konstanz</strain>
    </source>
</reference>
<feature type="compositionally biased region" description="Polar residues" evidence="2">
    <location>
        <begin position="1"/>
        <end position="19"/>
    </location>
</feature>
<feature type="coiled-coil region" evidence="1">
    <location>
        <begin position="331"/>
        <end position="407"/>
    </location>
</feature>
<sequence>MHQNGAPSESFESSYATNQPRRHVQDGSSASSPSMSQPTPTTTSSSSNAQPAADPYENWASPEEVLQFRSLWESSKAKYVQEATDLRRRLVQTEKERDALFEEVRDTERLREQYRTARSSFEAVRNEKSHWMEEREMLMLRLQRMANEIDRLRSSNQRASGGGAGGTGTSSNSNMSLGISTPSKTPSSWGSSHSASLLSMTTAEETVRLLEELHRQSLIASAMEQRFELQAMVTSFEIERFHRMHLLTVGENEMLRSKVRIMGDADDETRRSLRFSQQEASALKDELAAAEIKRQQLEDRKALELQDTERNWESLWKDDVQEKEKRWRLREDDLVEQVQVLQEEKDSLEQKRDEVMNAKNAFVEQSQLEISELEMELANYKGQVTEIRAALREAEQLRVQQAALTADEVRTLVISRGDSERKYTVAQNALEAAQRDLHEMKMHNEQQGIGIGKLLNRNAELTKIAEHIKTIEGERDAYKLRATNLDEEIAVQQEFYEKRLRVSHGAFSTLQRQKRAESDAVLHEMVTLRNEMARRKPRTTSKKATTAIVLANAEEEVQANNAPPIPSFGGGPQLDALSVLREAKVLADRLQGSVMRTAA</sequence>
<evidence type="ECO:0000313" key="4">
    <source>
        <dbReference type="Proteomes" id="UP000051952"/>
    </source>
</evidence>
<accession>A0A0S4J9V4</accession>
<feature type="coiled-coil region" evidence="1">
    <location>
        <begin position="76"/>
        <end position="110"/>
    </location>
</feature>